<organism evidence="1 2">
    <name type="scientific">Trichinella zimbabwensis</name>
    <dbReference type="NCBI Taxonomy" id="268475"/>
    <lineage>
        <taxon>Eukaryota</taxon>
        <taxon>Metazoa</taxon>
        <taxon>Ecdysozoa</taxon>
        <taxon>Nematoda</taxon>
        <taxon>Enoplea</taxon>
        <taxon>Dorylaimia</taxon>
        <taxon>Trichinellida</taxon>
        <taxon>Trichinellidae</taxon>
        <taxon>Trichinella</taxon>
    </lineage>
</organism>
<name>A0A0V1H9J8_9BILA</name>
<accession>A0A0V1H9J8</accession>
<keyword evidence="2" id="KW-1185">Reference proteome</keyword>
<dbReference type="EMBL" id="JYDP01000112">
    <property type="protein sequence ID" value="KRZ06836.1"/>
    <property type="molecule type" value="Genomic_DNA"/>
</dbReference>
<comment type="caution">
    <text evidence="1">The sequence shown here is derived from an EMBL/GenBank/DDBJ whole genome shotgun (WGS) entry which is preliminary data.</text>
</comment>
<reference evidence="1 2" key="1">
    <citation type="submission" date="2015-01" db="EMBL/GenBank/DDBJ databases">
        <title>Evolution of Trichinella species and genotypes.</title>
        <authorList>
            <person name="Korhonen P.K."/>
            <person name="Edoardo P."/>
            <person name="Giuseppe L.R."/>
            <person name="Gasser R.B."/>
        </authorList>
    </citation>
    <scope>NUCLEOTIDE SEQUENCE [LARGE SCALE GENOMIC DNA]</scope>
    <source>
        <strain evidence="1">ISS1029</strain>
    </source>
</reference>
<protein>
    <submittedName>
        <fullName evidence="1">Uncharacterized protein</fullName>
    </submittedName>
</protein>
<dbReference type="AlphaFoldDB" id="A0A0V1H9J8"/>
<proteinExistence type="predicted"/>
<sequence>MQFSVQIYCNKSDCAQRLNCGVFNENSDQQQHEKKMDLNEEMTAI</sequence>
<evidence type="ECO:0000313" key="2">
    <source>
        <dbReference type="Proteomes" id="UP000055024"/>
    </source>
</evidence>
<dbReference type="Proteomes" id="UP000055024">
    <property type="component" value="Unassembled WGS sequence"/>
</dbReference>
<gene>
    <name evidence="1" type="ORF">T11_11773</name>
</gene>
<evidence type="ECO:0000313" key="1">
    <source>
        <dbReference type="EMBL" id="KRZ06836.1"/>
    </source>
</evidence>